<name>A0A3D8J0Q1_9HELI</name>
<keyword evidence="9" id="KW-1185">Reference proteome</keyword>
<dbReference type="InterPro" id="IPR020846">
    <property type="entry name" value="MFS_dom"/>
</dbReference>
<evidence type="ECO:0000256" key="6">
    <source>
        <dbReference type="SAM" id="Phobius"/>
    </source>
</evidence>
<dbReference type="OrthoDB" id="5368493at2"/>
<keyword evidence="4 6" id="KW-1133">Transmembrane helix</keyword>
<dbReference type="PANTHER" id="PTHR48022:SF2">
    <property type="entry name" value="PLASTIDIC GLUCOSE TRANSPORTER 4"/>
    <property type="match status" value="1"/>
</dbReference>
<feature type="transmembrane region" description="Helical" evidence="6">
    <location>
        <begin position="108"/>
        <end position="130"/>
    </location>
</feature>
<dbReference type="InterPro" id="IPR050360">
    <property type="entry name" value="MFS_Sugar_Transporters"/>
</dbReference>
<evidence type="ECO:0000256" key="3">
    <source>
        <dbReference type="ARBA" id="ARBA00022692"/>
    </source>
</evidence>
<dbReference type="InterPro" id="IPR005829">
    <property type="entry name" value="Sugar_transporter_CS"/>
</dbReference>
<feature type="transmembrane region" description="Helical" evidence="6">
    <location>
        <begin position="335"/>
        <end position="357"/>
    </location>
</feature>
<sequence>MQKIYFEDMPLNKTHLKVGVSGIGGQFCDGFILGVIGISMELAKGDLGLDEWWLGAIGAASLLGLFFGALLTGVLADKVGRKPIFIWTMPVFFIVSILQFYVSSAFELFVLRFILGLALGADYVVGISLVSEITPKKYRGKLLSAMMVGWVGGYTIAYFVGFALQDFSDGAWRWILLSSALPSCLVMLLRINTPASPLWLVKKGQIERANEVIKKYFGEHILAPKAEEYQHARYFDLFNAQNLKNTLVGIVFYGAQVIPYFAISTFIPSILASLKVEDPYIGGIIYNLFLFIGSVLGLYIINKISRKLFVVGSFYILAIIMIALAAYSFSLPSYLVIILISIFSCVLAGAGVLEFAYTPELFPTNLRASGVGLVVACSRISGTVGTFLLPIITSHYSISVALWIVFASLAFAGVFCHAFAPQTYHKELS</sequence>
<evidence type="ECO:0000313" key="9">
    <source>
        <dbReference type="Proteomes" id="UP000256424"/>
    </source>
</evidence>
<comment type="caution">
    <text evidence="8">The sequence shown here is derived from an EMBL/GenBank/DDBJ whole genome shotgun (WGS) entry which is preliminary data.</text>
</comment>
<accession>A0A3D8J0Q1</accession>
<feature type="domain" description="Major facilitator superfamily (MFS) profile" evidence="7">
    <location>
        <begin position="18"/>
        <end position="424"/>
    </location>
</feature>
<evidence type="ECO:0000256" key="2">
    <source>
        <dbReference type="ARBA" id="ARBA00010992"/>
    </source>
</evidence>
<dbReference type="SUPFAM" id="SSF103473">
    <property type="entry name" value="MFS general substrate transporter"/>
    <property type="match status" value="1"/>
</dbReference>
<evidence type="ECO:0000313" key="8">
    <source>
        <dbReference type="EMBL" id="RDU71068.1"/>
    </source>
</evidence>
<dbReference type="RefSeq" id="WP_104763605.1">
    <property type="nucleotide sequence ID" value="NZ_FZPM01000026.1"/>
</dbReference>
<feature type="transmembrane region" description="Helical" evidence="6">
    <location>
        <begin position="280"/>
        <end position="301"/>
    </location>
</feature>
<comment type="subcellular location">
    <subcellularLocation>
        <location evidence="1">Membrane</location>
        <topology evidence="1">Multi-pass membrane protein</topology>
    </subcellularLocation>
</comment>
<feature type="transmembrane region" description="Helical" evidence="6">
    <location>
        <begin position="84"/>
        <end position="102"/>
    </location>
</feature>
<organism evidence="8 9">
    <name type="scientific">Helicobacter aurati</name>
    <dbReference type="NCBI Taxonomy" id="137778"/>
    <lineage>
        <taxon>Bacteria</taxon>
        <taxon>Pseudomonadati</taxon>
        <taxon>Campylobacterota</taxon>
        <taxon>Epsilonproteobacteria</taxon>
        <taxon>Campylobacterales</taxon>
        <taxon>Helicobacteraceae</taxon>
        <taxon>Helicobacter</taxon>
    </lineage>
</organism>
<dbReference type="PROSITE" id="PS50850">
    <property type="entry name" value="MFS"/>
    <property type="match status" value="1"/>
</dbReference>
<dbReference type="PROSITE" id="PS00216">
    <property type="entry name" value="SUGAR_TRANSPORT_1"/>
    <property type="match status" value="1"/>
</dbReference>
<feature type="transmembrane region" description="Helical" evidence="6">
    <location>
        <begin position="142"/>
        <end position="165"/>
    </location>
</feature>
<dbReference type="PROSITE" id="PS00217">
    <property type="entry name" value="SUGAR_TRANSPORT_2"/>
    <property type="match status" value="1"/>
</dbReference>
<keyword evidence="3 6" id="KW-0812">Transmembrane</keyword>
<proteinExistence type="inferred from homology"/>
<feature type="transmembrane region" description="Helical" evidence="6">
    <location>
        <begin position="250"/>
        <end position="274"/>
    </location>
</feature>
<feature type="transmembrane region" description="Helical" evidence="6">
    <location>
        <begin position="308"/>
        <end position="329"/>
    </location>
</feature>
<evidence type="ECO:0000256" key="4">
    <source>
        <dbReference type="ARBA" id="ARBA00022989"/>
    </source>
</evidence>
<feature type="transmembrane region" description="Helical" evidence="6">
    <location>
        <begin position="20"/>
        <end position="40"/>
    </location>
</feature>
<dbReference type="GO" id="GO:0005351">
    <property type="term" value="F:carbohydrate:proton symporter activity"/>
    <property type="evidence" value="ECO:0007669"/>
    <property type="project" value="TreeGrafter"/>
</dbReference>
<dbReference type="PANTHER" id="PTHR48022">
    <property type="entry name" value="PLASTIDIC GLUCOSE TRANSPORTER 4"/>
    <property type="match status" value="1"/>
</dbReference>
<evidence type="ECO:0000259" key="7">
    <source>
        <dbReference type="PROSITE" id="PS50850"/>
    </source>
</evidence>
<dbReference type="Proteomes" id="UP000256424">
    <property type="component" value="Unassembled WGS sequence"/>
</dbReference>
<comment type="similarity">
    <text evidence="2">Belongs to the major facilitator superfamily. Sugar transporter (TC 2.A.1.1) family.</text>
</comment>
<feature type="transmembrane region" description="Helical" evidence="6">
    <location>
        <begin position="369"/>
        <end position="392"/>
    </location>
</feature>
<dbReference type="GO" id="GO:0016020">
    <property type="term" value="C:membrane"/>
    <property type="evidence" value="ECO:0007669"/>
    <property type="project" value="UniProtKB-SubCell"/>
</dbReference>
<dbReference type="Gene3D" id="1.20.1250.20">
    <property type="entry name" value="MFS general substrate transporter like domains"/>
    <property type="match status" value="1"/>
</dbReference>
<dbReference type="InterPro" id="IPR036259">
    <property type="entry name" value="MFS_trans_sf"/>
</dbReference>
<reference evidence="8 9" key="1">
    <citation type="submission" date="2018-04" db="EMBL/GenBank/DDBJ databases">
        <title>Novel Campyloabacter and Helicobacter Species and Strains.</title>
        <authorList>
            <person name="Mannion A.J."/>
            <person name="Shen Z."/>
            <person name="Fox J.G."/>
        </authorList>
    </citation>
    <scope>NUCLEOTIDE SEQUENCE [LARGE SCALE GENOMIC DNA]</scope>
    <source>
        <strain evidence="8 9">MIT 97-5075</strain>
    </source>
</reference>
<feature type="transmembrane region" description="Helical" evidence="6">
    <location>
        <begin position="52"/>
        <end position="72"/>
    </location>
</feature>
<feature type="transmembrane region" description="Helical" evidence="6">
    <location>
        <begin position="398"/>
        <end position="420"/>
    </location>
</feature>
<evidence type="ECO:0000256" key="1">
    <source>
        <dbReference type="ARBA" id="ARBA00004141"/>
    </source>
</evidence>
<evidence type="ECO:0000256" key="5">
    <source>
        <dbReference type="ARBA" id="ARBA00023136"/>
    </source>
</evidence>
<gene>
    <name evidence="8" type="ORF">CQA66_07170</name>
</gene>
<dbReference type="InterPro" id="IPR005828">
    <property type="entry name" value="MFS_sugar_transport-like"/>
</dbReference>
<dbReference type="AlphaFoldDB" id="A0A3D8J0Q1"/>
<dbReference type="CDD" id="cd17316">
    <property type="entry name" value="MFS_SV2_like"/>
    <property type="match status" value="1"/>
</dbReference>
<dbReference type="EMBL" id="NXLW01000014">
    <property type="protein sequence ID" value="RDU71068.1"/>
    <property type="molecule type" value="Genomic_DNA"/>
</dbReference>
<protein>
    <submittedName>
        <fullName evidence="8">MFS transporter</fullName>
    </submittedName>
</protein>
<dbReference type="Pfam" id="PF00083">
    <property type="entry name" value="Sugar_tr"/>
    <property type="match status" value="1"/>
</dbReference>
<keyword evidence="5 6" id="KW-0472">Membrane</keyword>
<feature type="transmembrane region" description="Helical" evidence="6">
    <location>
        <begin position="171"/>
        <end position="189"/>
    </location>
</feature>